<evidence type="ECO:0000313" key="2">
    <source>
        <dbReference type="Proteomes" id="UP000007058"/>
    </source>
</evidence>
<sequence length="384" mass="41083">MAEHFTDREAFEALIRTMLDRGGQGSFGRIHLVSVLAEGDDSALKGSLPKALSIAEHIIQHRLGSEDACVPLEPGKYMLVFPGLSDTEGMVKATAISREIRERLFGKSSGHINVTVQVLPLDRLRPRPAAAALPAMETVLDIHEHHTGVPLQVVFQPLWDAGRQAIIGNRAMTKRLFQGHELLDDAVQLAGEQDPLARDRNIQLRHAAAAAAVSPGLVVMPQVLNDHAMTDCAVVTADIQRVGAFCPGGLMVELTGAVGSASRTRLRDVIRALLAGGASVGVRIFPEPDLARFLKDCGVSYLCFNEAQAKSAAFTHSALYALLAVVAHEVKGSGLDLALWNASSGQDIKRAVSLGFSLFSGIPFGGSRPGMVQPCDWPANKVFL</sequence>
<dbReference type="KEGG" id="mag:amb0900"/>
<dbReference type="HOGENOM" id="CLU_715323_0_0_5"/>
<dbReference type="EMBL" id="AP007255">
    <property type="protein sequence ID" value="BAE49704.1"/>
    <property type="molecule type" value="Genomic_DNA"/>
</dbReference>
<keyword evidence="2" id="KW-1185">Reference proteome</keyword>
<gene>
    <name evidence="1" type="ordered locus">amb0900</name>
</gene>
<reference evidence="1 2" key="1">
    <citation type="journal article" date="2005" name="DNA Res.">
        <title>Complete genome sequence of the facultative anaerobic magnetotactic bacterium Magnetospirillum sp. strain AMB-1.</title>
        <authorList>
            <person name="Matsunaga T."/>
            <person name="Okamura Y."/>
            <person name="Fukuda Y."/>
            <person name="Wahyudi A.T."/>
            <person name="Murase Y."/>
            <person name="Takeyama H."/>
        </authorList>
    </citation>
    <scope>NUCLEOTIDE SEQUENCE [LARGE SCALE GENOMIC DNA]</scope>
    <source>
        <strain evidence="2">ATCC 700264 / AMB-1</strain>
    </source>
</reference>
<organism evidence="1 2">
    <name type="scientific">Paramagnetospirillum magneticum (strain ATCC 700264 / AMB-1)</name>
    <name type="common">Magnetospirillum magneticum</name>
    <dbReference type="NCBI Taxonomy" id="342108"/>
    <lineage>
        <taxon>Bacteria</taxon>
        <taxon>Pseudomonadati</taxon>
        <taxon>Pseudomonadota</taxon>
        <taxon>Alphaproteobacteria</taxon>
        <taxon>Rhodospirillales</taxon>
        <taxon>Magnetospirillaceae</taxon>
        <taxon>Paramagnetospirillum</taxon>
    </lineage>
</organism>
<proteinExistence type="predicted"/>
<dbReference type="OrthoDB" id="7321179at2"/>
<evidence type="ECO:0008006" key="3">
    <source>
        <dbReference type="Google" id="ProtNLM"/>
    </source>
</evidence>
<accession>Q2W8X1</accession>
<evidence type="ECO:0000313" key="1">
    <source>
        <dbReference type="EMBL" id="BAE49704.1"/>
    </source>
</evidence>
<dbReference type="Proteomes" id="UP000007058">
    <property type="component" value="Chromosome"/>
</dbReference>
<name>Q2W8X1_PARM1</name>
<protein>
    <recommendedName>
        <fullName evidence="3">EAL domain-containing protein</fullName>
    </recommendedName>
</protein>
<dbReference type="RefSeq" id="WP_011383342.1">
    <property type="nucleotide sequence ID" value="NC_007626.1"/>
</dbReference>
<dbReference type="AlphaFoldDB" id="Q2W8X1"/>